<dbReference type="VEuPathDB" id="MicrosporidiaDB:M896_021450"/>
<comment type="caution">
    <text evidence="3">The sequence shown here is derived from an EMBL/GenBank/DDBJ whole genome shotgun (WGS) entry which is preliminary data.</text>
</comment>
<evidence type="ECO:0000256" key="2">
    <source>
        <dbReference type="SAM" id="Coils"/>
    </source>
</evidence>
<keyword evidence="1" id="KW-0137">Centromere</keyword>
<dbReference type="AlphaFoldDB" id="A0A0B2UMN7"/>
<proteinExistence type="inferred from homology"/>
<keyword evidence="4" id="KW-1185">Reference proteome</keyword>
<dbReference type="InParanoid" id="A0A0B2UMN7"/>
<dbReference type="OrthoDB" id="2195638at2759"/>
<name>A0A0B2UMN7_9MICR</name>
<keyword evidence="2" id="KW-0175">Coiled coil</keyword>
<dbReference type="Gene3D" id="1.20.80.10">
    <property type="match status" value="1"/>
</dbReference>
<keyword evidence="1" id="KW-0498">Mitosis</keyword>
<comment type="similarity">
    <text evidence="1">Belongs to the SPC24 family.</text>
</comment>
<keyword evidence="1" id="KW-0539">Nucleus</keyword>
<organism evidence="3 4">
    <name type="scientific">Ordospora colligata OC4</name>
    <dbReference type="NCBI Taxonomy" id="1354746"/>
    <lineage>
        <taxon>Eukaryota</taxon>
        <taxon>Fungi</taxon>
        <taxon>Fungi incertae sedis</taxon>
        <taxon>Microsporidia</taxon>
        <taxon>Ordosporidae</taxon>
        <taxon>Ordospora</taxon>
    </lineage>
</organism>
<dbReference type="GO" id="GO:0051301">
    <property type="term" value="P:cell division"/>
    <property type="evidence" value="ECO:0007669"/>
    <property type="project" value="UniProtKB-UniRule"/>
</dbReference>
<comment type="function">
    <text evidence="1">Acts as a component of the essential kinetochore-associated NDC80 complex, which is required for chromosome segregation and spindle checkpoint activity.</text>
</comment>
<dbReference type="InterPro" id="IPR014352">
    <property type="entry name" value="FERM/acyl-CoA-bd_prot_sf"/>
</dbReference>
<keyword evidence="1" id="KW-0995">Kinetochore</keyword>
<dbReference type="HOGENOM" id="CLU_126684_0_0_1"/>
<dbReference type="RefSeq" id="XP_014564349.1">
    <property type="nucleotide sequence ID" value="XM_014708863.1"/>
</dbReference>
<protein>
    <recommendedName>
        <fullName evidence="1">Kinetochore protein Spc24</fullName>
    </recommendedName>
</protein>
<keyword evidence="1" id="KW-0131">Cell cycle</keyword>
<dbReference type="GO" id="GO:0005634">
    <property type="term" value="C:nucleus"/>
    <property type="evidence" value="ECO:0007669"/>
    <property type="project" value="UniProtKB-SubCell"/>
</dbReference>
<dbReference type="InterPro" id="IPR013252">
    <property type="entry name" value="Ndc80_Spc24"/>
</dbReference>
<accession>A0A0B2UMN7</accession>
<dbReference type="GeneID" id="26261240"/>
<keyword evidence="1" id="KW-0158">Chromosome</keyword>
<dbReference type="Pfam" id="PF08286">
    <property type="entry name" value="Spc24"/>
    <property type="match status" value="1"/>
</dbReference>
<dbReference type="GO" id="GO:0000776">
    <property type="term" value="C:kinetochore"/>
    <property type="evidence" value="ECO:0007669"/>
    <property type="project" value="UniProtKB-KW"/>
</dbReference>
<evidence type="ECO:0000313" key="3">
    <source>
        <dbReference type="EMBL" id="KHN70307.1"/>
    </source>
</evidence>
<comment type="subcellular location">
    <subcellularLocation>
        <location evidence="1">Nucleus</location>
    </subcellularLocation>
    <subcellularLocation>
        <location evidence="1">Chromosome</location>
        <location evidence="1">Centromere</location>
        <location evidence="1">Kinetochore</location>
    </subcellularLocation>
</comment>
<evidence type="ECO:0000313" key="4">
    <source>
        <dbReference type="Proteomes" id="UP000031056"/>
    </source>
</evidence>
<dbReference type="Proteomes" id="UP000031056">
    <property type="component" value="Unassembled WGS sequence"/>
</dbReference>
<evidence type="ECO:0000256" key="1">
    <source>
        <dbReference type="RuleBase" id="RU368011"/>
    </source>
</evidence>
<gene>
    <name evidence="3" type="ORF">M896_021450</name>
</gene>
<keyword evidence="1" id="KW-0132">Cell division</keyword>
<reference evidence="3 4" key="1">
    <citation type="journal article" date="2014" name="MBio">
        <title>The Ordospora colligata genome; evolution of extreme reduction in microsporidia and host-to-parasite horizontal gene transfer.</title>
        <authorList>
            <person name="Pombert J.-F."/>
            <person name="Haag K.L."/>
            <person name="Beidas S."/>
            <person name="Ebert D."/>
            <person name="Keeling P.J."/>
        </authorList>
    </citation>
    <scope>NUCLEOTIDE SEQUENCE [LARGE SCALE GENOMIC DNA]</scope>
    <source>
        <strain evidence="3 4">OC4</strain>
    </source>
</reference>
<dbReference type="EMBL" id="JOKQ01000002">
    <property type="protein sequence ID" value="KHN70307.1"/>
    <property type="molecule type" value="Genomic_DNA"/>
</dbReference>
<comment type="subunit">
    <text evidence="1">Component of the NDC80 complex.</text>
</comment>
<sequence length="183" mass="21499">MDEAKTLLNELIGKFKNPVEKQVLAALSLQMKEGRHKIESVTKTLQENMQLFRKKNMQLESEVRKYSYALTKKNDTFAELNTEKLRLAKKIVELEDENEKLRASIIETDKKIQEAEEKIRNMNRPSFNEIYLEIVKGFGMEFVEKSDGTWLRIKSRKMNDVFMMPIDTCTNMLDVADMVWVKI</sequence>
<feature type="coiled-coil region" evidence="2">
    <location>
        <begin position="42"/>
        <end position="118"/>
    </location>
</feature>